<comment type="pathway">
    <text evidence="1">Bacterial outer membrane biogenesis; LPS O-antigen biosynthesis.</text>
</comment>
<dbReference type="SUPFAM" id="SSF51735">
    <property type="entry name" value="NAD(P)-binding Rossmann-fold domains"/>
    <property type="match status" value="1"/>
</dbReference>
<dbReference type="InterPro" id="IPR036291">
    <property type="entry name" value="NAD(P)-bd_dom_sf"/>
</dbReference>
<evidence type="ECO:0000256" key="1">
    <source>
        <dbReference type="ARBA" id="ARBA00005125"/>
    </source>
</evidence>
<feature type="domain" description="NAD-dependent epimerase/dehydratase" evidence="3">
    <location>
        <begin position="9"/>
        <end position="224"/>
    </location>
</feature>
<evidence type="ECO:0000256" key="2">
    <source>
        <dbReference type="ARBA" id="ARBA00007637"/>
    </source>
</evidence>
<name>A0A520MF27_9GAMM</name>
<dbReference type="Gene3D" id="3.40.50.720">
    <property type="entry name" value="NAD(P)-binding Rossmann-like Domain"/>
    <property type="match status" value="1"/>
</dbReference>
<dbReference type="Pfam" id="PF01370">
    <property type="entry name" value="Epimerase"/>
    <property type="match status" value="1"/>
</dbReference>
<comment type="similarity">
    <text evidence="2">Belongs to the NAD(P)-dependent epimerase/dehydratase family.</text>
</comment>
<evidence type="ECO:0000313" key="4">
    <source>
        <dbReference type="EMBL" id="RZO19781.1"/>
    </source>
</evidence>
<protein>
    <submittedName>
        <fullName evidence="4">NAD(P)-dependent oxidoreductase</fullName>
    </submittedName>
</protein>
<evidence type="ECO:0000259" key="3">
    <source>
        <dbReference type="Pfam" id="PF01370"/>
    </source>
</evidence>
<proteinExistence type="inferred from homology"/>
<reference evidence="4 5" key="1">
    <citation type="submission" date="2019-02" db="EMBL/GenBank/DDBJ databases">
        <title>Prokaryotic population dynamics and viral predation in marine succession experiment using metagenomics: the confinement effect.</title>
        <authorList>
            <person name="Haro-Moreno J.M."/>
            <person name="Rodriguez-Valera F."/>
            <person name="Lopez-Perez M."/>
        </authorList>
    </citation>
    <scope>NUCLEOTIDE SEQUENCE [LARGE SCALE GENOMIC DNA]</scope>
    <source>
        <strain evidence="4">MED-G170</strain>
    </source>
</reference>
<dbReference type="PANTHER" id="PTHR43000">
    <property type="entry name" value="DTDP-D-GLUCOSE 4,6-DEHYDRATASE-RELATED"/>
    <property type="match status" value="1"/>
</dbReference>
<gene>
    <name evidence="4" type="ORF">EVB03_06515</name>
</gene>
<accession>A0A520MF27</accession>
<dbReference type="EMBL" id="SHBP01000008">
    <property type="protein sequence ID" value="RZO19781.1"/>
    <property type="molecule type" value="Genomic_DNA"/>
</dbReference>
<sequence>MSEQSIKKVLVTGANGFIGNSLMRFYQQNNQAAVGVDLVGNGTDIIEGDIAKPESIANVLDECDVIIHTAALVSNAMEDSDMWRVNVQATGNLINAAKKHKVRRFVQISSIVAYGNAAEGELDENHPVHADGGSYVLTKLASEHTVLAASANDDIEVVIVRPGDAYGPGSRPWIIAPLEAIAKNQFMLPAKGEGFFRPIYIDDLVKGIALAAQHPDAVGEIFNLSCEGYMTTKEYFAPHYQWLNKKGPMLVSTKLALRVAAIASKIADLMGNLNEASPATVVQLATKSWFSIKKAERILGWKPEIPFDEGMKRSKQWADDNGLLGK</sequence>
<dbReference type="AlphaFoldDB" id="A0A520MF27"/>
<dbReference type="Proteomes" id="UP000315889">
    <property type="component" value="Unassembled WGS sequence"/>
</dbReference>
<evidence type="ECO:0000313" key="5">
    <source>
        <dbReference type="Proteomes" id="UP000315889"/>
    </source>
</evidence>
<organism evidence="4 5">
    <name type="scientific">SAR92 clade bacterium</name>
    <dbReference type="NCBI Taxonomy" id="2315479"/>
    <lineage>
        <taxon>Bacteria</taxon>
        <taxon>Pseudomonadati</taxon>
        <taxon>Pseudomonadota</taxon>
        <taxon>Gammaproteobacteria</taxon>
        <taxon>Cellvibrionales</taxon>
        <taxon>Porticoccaceae</taxon>
        <taxon>SAR92 clade</taxon>
    </lineage>
</organism>
<dbReference type="InterPro" id="IPR001509">
    <property type="entry name" value="Epimerase_deHydtase"/>
</dbReference>
<comment type="caution">
    <text evidence="4">The sequence shown here is derived from an EMBL/GenBank/DDBJ whole genome shotgun (WGS) entry which is preliminary data.</text>
</comment>